<evidence type="ECO:0000313" key="1">
    <source>
        <dbReference type="EMBL" id="MPM64743.1"/>
    </source>
</evidence>
<gene>
    <name evidence="1" type="ORF">SDC9_111632</name>
</gene>
<comment type="caution">
    <text evidence="1">The sequence shown here is derived from an EMBL/GenBank/DDBJ whole genome shotgun (WGS) entry which is preliminary data.</text>
</comment>
<dbReference type="AlphaFoldDB" id="A0A645BN99"/>
<accession>A0A645BN99</accession>
<dbReference type="EMBL" id="VSSQ01020123">
    <property type="protein sequence ID" value="MPM64743.1"/>
    <property type="molecule type" value="Genomic_DNA"/>
</dbReference>
<organism evidence="1">
    <name type="scientific">bioreactor metagenome</name>
    <dbReference type="NCBI Taxonomy" id="1076179"/>
    <lineage>
        <taxon>unclassified sequences</taxon>
        <taxon>metagenomes</taxon>
        <taxon>ecological metagenomes</taxon>
    </lineage>
</organism>
<name>A0A645BN99_9ZZZZ</name>
<protein>
    <submittedName>
        <fullName evidence="1">Uncharacterized protein</fullName>
    </submittedName>
</protein>
<reference evidence="1" key="1">
    <citation type="submission" date="2019-08" db="EMBL/GenBank/DDBJ databases">
        <authorList>
            <person name="Kucharzyk K."/>
            <person name="Murdoch R.W."/>
            <person name="Higgins S."/>
            <person name="Loffler F."/>
        </authorList>
    </citation>
    <scope>NUCLEOTIDE SEQUENCE</scope>
</reference>
<proteinExistence type="predicted"/>
<sequence>MGTEQDATTASTNDLPSEKTTVRAFSQSVTTALKGILSCSNELDRKLSFRNFPTPEVLKKPVLGMENPINSWNSFFRKSSLISSGEKPSA</sequence>